<evidence type="ECO:0000313" key="2">
    <source>
        <dbReference type="Proteomes" id="UP000315439"/>
    </source>
</evidence>
<sequence>MLSKQDLMVLNRTGEQLKNVIRNLIREFPKSACSIAGMSNWLGINRSNSQRVLNAVNKSHDGKDVICLAPGTAGMQEFVDLCEAKQIKGVLITEARKALEAFQVTIKQYGRSHSELKRLLTEMPDKSLSDASHSDKKNSRMRHYEAMRDLIGESTDFLFCTYVLTESEKDPSFLKEFALVSKQNIQHSSSARPFFQHYTHLNVPGFRGPEIVMRDSKIGDDQFHVGIAQDYSSPELVHGYSGYSANRSCLVFNNVKNKHNPFDATFVFCNPDEIKNPLNSDTKSSSTAISIKNPTKRLVMMVFMEKKLDMCSSVNVGCYSANNSIPEGQLSVDEIWDDRFPEFPELRIVNQDSPIASGVEGYEYGYLTDFLFRCADLNKKDFVCYLMDVPYPIWSSCYRIYFEHS</sequence>
<dbReference type="RefSeq" id="WP_142932282.1">
    <property type="nucleotide sequence ID" value="NZ_ML660166.1"/>
</dbReference>
<accession>A0A545UA98</accession>
<name>A0A545UA98_9GAMM</name>
<gene>
    <name evidence="1" type="ORF">FLL46_15670</name>
</gene>
<comment type="caution">
    <text evidence="1">The sequence shown here is derived from an EMBL/GenBank/DDBJ whole genome shotgun (WGS) entry which is preliminary data.</text>
</comment>
<reference evidence="1 2" key="1">
    <citation type="submission" date="2019-07" db="EMBL/GenBank/DDBJ databases">
        <title>Draft genome for Aliikangiella sp. M105.</title>
        <authorList>
            <person name="Wang G."/>
        </authorList>
    </citation>
    <scope>NUCLEOTIDE SEQUENCE [LARGE SCALE GENOMIC DNA]</scope>
    <source>
        <strain evidence="1 2">M105</strain>
    </source>
</reference>
<dbReference type="OrthoDB" id="6188902at2"/>
<evidence type="ECO:0000313" key="1">
    <source>
        <dbReference type="EMBL" id="TQV86359.1"/>
    </source>
</evidence>
<dbReference type="Proteomes" id="UP000315439">
    <property type="component" value="Unassembled WGS sequence"/>
</dbReference>
<protein>
    <submittedName>
        <fullName evidence="1">Uncharacterized protein</fullName>
    </submittedName>
</protein>
<dbReference type="EMBL" id="VIKS01000010">
    <property type="protein sequence ID" value="TQV86359.1"/>
    <property type="molecule type" value="Genomic_DNA"/>
</dbReference>
<proteinExistence type="predicted"/>
<keyword evidence="2" id="KW-1185">Reference proteome</keyword>
<organism evidence="1 2">
    <name type="scientific">Aliikangiella coralliicola</name>
    <dbReference type="NCBI Taxonomy" id="2592383"/>
    <lineage>
        <taxon>Bacteria</taxon>
        <taxon>Pseudomonadati</taxon>
        <taxon>Pseudomonadota</taxon>
        <taxon>Gammaproteobacteria</taxon>
        <taxon>Oceanospirillales</taxon>
        <taxon>Pleioneaceae</taxon>
        <taxon>Aliikangiella</taxon>
    </lineage>
</organism>
<dbReference type="AlphaFoldDB" id="A0A545UA98"/>